<dbReference type="Gene3D" id="3.40.190.10">
    <property type="entry name" value="Periplasmic binding protein-like II"/>
    <property type="match status" value="1"/>
</dbReference>
<dbReference type="EMBL" id="JAFIRR010000051">
    <property type="protein sequence ID" value="MCO6416262.1"/>
    <property type="molecule type" value="Genomic_DNA"/>
</dbReference>
<proteinExistence type="inferred from homology"/>
<dbReference type="Pfam" id="PF03401">
    <property type="entry name" value="TctC"/>
    <property type="match status" value="1"/>
</dbReference>
<keyword evidence="4" id="KW-1185">Reference proteome</keyword>
<protein>
    <submittedName>
        <fullName evidence="3">Tripartite tricarboxylate transporter substrate binding protein</fullName>
    </submittedName>
</protein>
<dbReference type="Gene3D" id="3.40.190.150">
    <property type="entry name" value="Bordetella uptake gene, domain 1"/>
    <property type="match status" value="1"/>
</dbReference>
<dbReference type="PIRSF" id="PIRSF017082">
    <property type="entry name" value="YflP"/>
    <property type="match status" value="1"/>
</dbReference>
<dbReference type="SUPFAM" id="SSF53850">
    <property type="entry name" value="Periplasmic binding protein-like II"/>
    <property type="match status" value="1"/>
</dbReference>
<dbReference type="CDD" id="cd07012">
    <property type="entry name" value="PBP2_Bug_TTT"/>
    <property type="match status" value="1"/>
</dbReference>
<accession>A0ABT1D2Y4</accession>
<sequence length="315" mass="32909">MRRHAWALGLVLLTAMPAAAQYPERPVTIIHNYGPGTASDATARTIAEAFAAHFGKPFPVLNRDGAAGVVGARALAGSPPDGYTLMVGPMTALTSQPHLVRDTGLSPEAVAPVCNISANMLGIVVRADSPWRTGPDIVAAAKQRQLIYGATGVVSLTALGVHRMQAAAGGEYQSVAFRSDGASLTELLAGRLDFSATLIANATPQIRAGALRLVGAFADRRYPDFPEVPTLPEQGIAAEQMSYAGLIAPRGTPEPVLAALEAACAAAIGSAPFQRAVAQYGIVVDHRGRAEFAALLAREYRSLGSVLRDLRVQPE</sequence>
<comment type="caution">
    <text evidence="3">The sequence shown here is derived from an EMBL/GenBank/DDBJ whole genome shotgun (WGS) entry which is preliminary data.</text>
</comment>
<feature type="signal peptide" evidence="2">
    <location>
        <begin position="1"/>
        <end position="20"/>
    </location>
</feature>
<evidence type="ECO:0000256" key="1">
    <source>
        <dbReference type="ARBA" id="ARBA00006987"/>
    </source>
</evidence>
<feature type="chain" id="PRO_5046506201" evidence="2">
    <location>
        <begin position="21"/>
        <end position="315"/>
    </location>
</feature>
<evidence type="ECO:0000256" key="2">
    <source>
        <dbReference type="SAM" id="SignalP"/>
    </source>
</evidence>
<evidence type="ECO:0000313" key="4">
    <source>
        <dbReference type="Proteomes" id="UP001523392"/>
    </source>
</evidence>
<comment type="similarity">
    <text evidence="1">Belongs to the UPF0065 (bug) family.</text>
</comment>
<dbReference type="PANTHER" id="PTHR42928">
    <property type="entry name" value="TRICARBOXYLATE-BINDING PROTEIN"/>
    <property type="match status" value="1"/>
</dbReference>
<evidence type="ECO:0000313" key="3">
    <source>
        <dbReference type="EMBL" id="MCO6416262.1"/>
    </source>
</evidence>
<dbReference type="PANTHER" id="PTHR42928:SF5">
    <property type="entry name" value="BLR1237 PROTEIN"/>
    <property type="match status" value="1"/>
</dbReference>
<dbReference type="RefSeq" id="WP_252952868.1">
    <property type="nucleotide sequence ID" value="NZ_JAFIRR010000051.1"/>
</dbReference>
<keyword evidence="2" id="KW-0732">Signal</keyword>
<organism evidence="3 4">
    <name type="scientific">Siccirubricoccus soli</name>
    <dbReference type="NCBI Taxonomy" id="2899147"/>
    <lineage>
        <taxon>Bacteria</taxon>
        <taxon>Pseudomonadati</taxon>
        <taxon>Pseudomonadota</taxon>
        <taxon>Alphaproteobacteria</taxon>
        <taxon>Acetobacterales</taxon>
        <taxon>Roseomonadaceae</taxon>
        <taxon>Siccirubricoccus</taxon>
    </lineage>
</organism>
<reference evidence="3 4" key="1">
    <citation type="submission" date="2021-12" db="EMBL/GenBank/DDBJ databases">
        <title>Siccirubricoccus leaddurans sp. nov., a high concentration Zn2+ tolerance bacterium.</title>
        <authorList>
            <person name="Cao Y."/>
        </authorList>
    </citation>
    <scope>NUCLEOTIDE SEQUENCE [LARGE SCALE GENOMIC DNA]</scope>
    <source>
        <strain evidence="3 4">KC 17139</strain>
    </source>
</reference>
<dbReference type="Proteomes" id="UP001523392">
    <property type="component" value="Unassembled WGS sequence"/>
</dbReference>
<name>A0ABT1D2Y4_9PROT</name>
<dbReference type="InterPro" id="IPR005064">
    <property type="entry name" value="BUG"/>
</dbReference>
<dbReference type="InterPro" id="IPR042100">
    <property type="entry name" value="Bug_dom1"/>
</dbReference>
<gene>
    <name evidence="3" type="ORF">JYK14_08780</name>
</gene>